<keyword evidence="1" id="KW-0812">Transmembrane</keyword>
<evidence type="ECO:0000313" key="3">
    <source>
        <dbReference type="Proteomes" id="UP000176682"/>
    </source>
</evidence>
<organism evidence="2 3">
    <name type="scientific">Candidatus Collierbacteria bacterium RIFOXYB1_FULL_49_13</name>
    <dbReference type="NCBI Taxonomy" id="1817728"/>
    <lineage>
        <taxon>Bacteria</taxon>
        <taxon>Candidatus Collieribacteriota</taxon>
    </lineage>
</organism>
<reference evidence="2 3" key="1">
    <citation type="journal article" date="2016" name="Nat. Commun.">
        <title>Thousands of microbial genomes shed light on interconnected biogeochemical processes in an aquifer system.</title>
        <authorList>
            <person name="Anantharaman K."/>
            <person name="Brown C.T."/>
            <person name="Hug L.A."/>
            <person name="Sharon I."/>
            <person name="Castelle C.J."/>
            <person name="Probst A.J."/>
            <person name="Thomas B.C."/>
            <person name="Singh A."/>
            <person name="Wilkins M.J."/>
            <person name="Karaoz U."/>
            <person name="Brodie E.L."/>
            <person name="Williams K.H."/>
            <person name="Hubbard S.S."/>
            <person name="Banfield J.F."/>
        </authorList>
    </citation>
    <scope>NUCLEOTIDE SEQUENCE [LARGE SCALE GENOMIC DNA]</scope>
</reference>
<gene>
    <name evidence="2" type="ORF">A2368_03600</name>
</gene>
<sequence>MSQATVSPTLNRGFTLVEMIVVLAIMAVATSSGFVAYFKYRDKQEVARSADTLAESLRLAHRMALGGVKPQICGANSLEGYLVSIVDTDVMVSAKCGSVITPIKTSTYSPEIVAVPSSFLFRVLSGATSSVSISLSKGEYAAQVLVNESGTVTIGATQ</sequence>
<dbReference type="InterPro" id="IPR012902">
    <property type="entry name" value="N_methyl_site"/>
</dbReference>
<comment type="caution">
    <text evidence="2">The sequence shown here is derived from an EMBL/GenBank/DDBJ whole genome shotgun (WGS) entry which is preliminary data.</text>
</comment>
<evidence type="ECO:0008006" key="4">
    <source>
        <dbReference type="Google" id="ProtNLM"/>
    </source>
</evidence>
<dbReference type="SUPFAM" id="SSF54523">
    <property type="entry name" value="Pili subunits"/>
    <property type="match status" value="1"/>
</dbReference>
<feature type="transmembrane region" description="Helical" evidence="1">
    <location>
        <begin position="20"/>
        <end position="38"/>
    </location>
</feature>
<accession>A0A1F5FGU8</accession>
<dbReference type="Gene3D" id="3.30.700.10">
    <property type="entry name" value="Glycoprotein, Type 4 Pilin"/>
    <property type="match status" value="1"/>
</dbReference>
<keyword evidence="1" id="KW-1133">Transmembrane helix</keyword>
<dbReference type="AlphaFoldDB" id="A0A1F5FGU8"/>
<name>A0A1F5FGU8_9BACT</name>
<dbReference type="Pfam" id="PF07963">
    <property type="entry name" value="N_methyl"/>
    <property type="match status" value="1"/>
</dbReference>
<dbReference type="InterPro" id="IPR045584">
    <property type="entry name" value="Pilin-like"/>
</dbReference>
<evidence type="ECO:0000256" key="1">
    <source>
        <dbReference type="SAM" id="Phobius"/>
    </source>
</evidence>
<protein>
    <recommendedName>
        <fullName evidence="4">General secretion pathway GspH domain-containing protein</fullName>
    </recommendedName>
</protein>
<evidence type="ECO:0000313" key="2">
    <source>
        <dbReference type="EMBL" id="OGD78782.1"/>
    </source>
</evidence>
<dbReference type="EMBL" id="MFAM01000036">
    <property type="protein sequence ID" value="OGD78782.1"/>
    <property type="molecule type" value="Genomic_DNA"/>
</dbReference>
<keyword evidence="1" id="KW-0472">Membrane</keyword>
<dbReference type="NCBIfam" id="TIGR02532">
    <property type="entry name" value="IV_pilin_GFxxxE"/>
    <property type="match status" value="1"/>
</dbReference>
<dbReference type="Proteomes" id="UP000176682">
    <property type="component" value="Unassembled WGS sequence"/>
</dbReference>
<proteinExistence type="predicted"/>